<evidence type="ECO:0000256" key="3">
    <source>
        <dbReference type="ARBA" id="ARBA00022714"/>
    </source>
</evidence>
<dbReference type="SUPFAM" id="SSF52343">
    <property type="entry name" value="Ferredoxin reductase-like, C-terminal NADP-linked domain"/>
    <property type="match status" value="1"/>
</dbReference>
<gene>
    <name evidence="10" type="ORF">J2X01_002972</name>
</gene>
<organism evidence="10 11">
    <name type="scientific">Arthrobacter ginsengisoli</name>
    <dbReference type="NCBI Taxonomy" id="1356565"/>
    <lineage>
        <taxon>Bacteria</taxon>
        <taxon>Bacillati</taxon>
        <taxon>Actinomycetota</taxon>
        <taxon>Actinomycetes</taxon>
        <taxon>Micrococcales</taxon>
        <taxon>Micrococcaceae</taxon>
        <taxon>Arthrobacter</taxon>
    </lineage>
</organism>
<keyword evidence="7" id="KW-0411">Iron-sulfur</keyword>
<evidence type="ECO:0000259" key="8">
    <source>
        <dbReference type="PROSITE" id="PS51085"/>
    </source>
</evidence>
<dbReference type="InterPro" id="IPR050415">
    <property type="entry name" value="MRET"/>
</dbReference>
<dbReference type="EC" id="1.14.13.82" evidence="10"/>
<keyword evidence="4" id="KW-0479">Metal-binding</keyword>
<keyword evidence="3" id="KW-0001">2Fe-2S</keyword>
<comment type="caution">
    <text evidence="10">The sequence shown here is derived from an EMBL/GenBank/DDBJ whole genome shotgun (WGS) entry which is preliminary data.</text>
</comment>
<feature type="domain" description="2Fe-2S ferredoxin-type" evidence="8">
    <location>
        <begin position="233"/>
        <end position="319"/>
    </location>
</feature>
<evidence type="ECO:0000256" key="5">
    <source>
        <dbReference type="ARBA" id="ARBA00023002"/>
    </source>
</evidence>
<dbReference type="InterPro" id="IPR039261">
    <property type="entry name" value="FNR_nucleotide-bd"/>
</dbReference>
<dbReference type="SUPFAM" id="SSF63380">
    <property type="entry name" value="Riboflavin synthase domain-like"/>
    <property type="match status" value="1"/>
</dbReference>
<evidence type="ECO:0000256" key="4">
    <source>
        <dbReference type="ARBA" id="ARBA00022723"/>
    </source>
</evidence>
<dbReference type="GO" id="GO:0018489">
    <property type="term" value="F:vanillate monooxygenase activity"/>
    <property type="evidence" value="ECO:0007669"/>
    <property type="project" value="UniProtKB-EC"/>
</dbReference>
<dbReference type="RefSeq" id="WP_310058818.1">
    <property type="nucleotide sequence ID" value="NZ_JAVDVQ010000013.1"/>
</dbReference>
<evidence type="ECO:0000313" key="10">
    <source>
        <dbReference type="EMBL" id="MDR7083677.1"/>
    </source>
</evidence>
<feature type="domain" description="FAD-binding FR-type" evidence="9">
    <location>
        <begin position="1"/>
        <end position="103"/>
    </location>
</feature>
<keyword evidence="2" id="KW-0285">Flavoprotein</keyword>
<dbReference type="PANTHER" id="PTHR47354:SF1">
    <property type="entry name" value="CARNITINE MONOOXYGENASE REDUCTASE SUBUNIT"/>
    <property type="match status" value="1"/>
</dbReference>
<dbReference type="InterPro" id="IPR017938">
    <property type="entry name" value="Riboflavin_synthase-like_b-brl"/>
</dbReference>
<evidence type="ECO:0000256" key="7">
    <source>
        <dbReference type="ARBA" id="ARBA00023014"/>
    </source>
</evidence>
<dbReference type="Gene3D" id="2.40.30.10">
    <property type="entry name" value="Translation factors"/>
    <property type="match status" value="1"/>
</dbReference>
<evidence type="ECO:0000313" key="11">
    <source>
        <dbReference type="Proteomes" id="UP001252243"/>
    </source>
</evidence>
<sequence>MGMFKVRVAEVLEETSNIKSFRLKRADGAPFGPYPAGAHIDIVGPTAVLRQYSLCSPPDDPDDYVVAVKLEAASRGGSAALHDQVEVGHQLEISTPRNLLSVAPGADQHVLVAAGIGVTPMISIAYHLHRIDEEFELHYFARSREEAAFCDLLKDRSGFGDRVFFHFGLARDEQPAVLGSVLAPLTSSSHVYTCGPQGFMERVKEIASAVIAEDNVHIEHFQAGEATDTDSDTPFEVELDDEVYEVPVGKSIVQVLADNGIEVDTSCKEGICGTCIMGVLGGQPDHRDQCMSNSEKKANDQIAACVSRAKSPRLTLELF</sequence>
<dbReference type="CDD" id="cd00207">
    <property type="entry name" value="fer2"/>
    <property type="match status" value="1"/>
</dbReference>
<evidence type="ECO:0000259" key="9">
    <source>
        <dbReference type="PROSITE" id="PS51384"/>
    </source>
</evidence>
<evidence type="ECO:0000256" key="6">
    <source>
        <dbReference type="ARBA" id="ARBA00023004"/>
    </source>
</evidence>
<keyword evidence="5 10" id="KW-0560">Oxidoreductase</keyword>
<dbReference type="InterPro" id="IPR012675">
    <property type="entry name" value="Beta-grasp_dom_sf"/>
</dbReference>
<dbReference type="PROSITE" id="PS00197">
    <property type="entry name" value="2FE2S_FER_1"/>
    <property type="match status" value="1"/>
</dbReference>
<dbReference type="PRINTS" id="PR00409">
    <property type="entry name" value="PHDIOXRDTASE"/>
</dbReference>
<evidence type="ECO:0000256" key="2">
    <source>
        <dbReference type="ARBA" id="ARBA00022630"/>
    </source>
</evidence>
<dbReference type="EMBL" id="JAVDVQ010000013">
    <property type="protein sequence ID" value="MDR7083677.1"/>
    <property type="molecule type" value="Genomic_DNA"/>
</dbReference>
<dbReference type="InterPro" id="IPR001041">
    <property type="entry name" value="2Fe-2S_ferredoxin-type"/>
</dbReference>
<accession>A0ABU1UER2</accession>
<dbReference type="Gene3D" id="3.40.50.80">
    <property type="entry name" value="Nucleotide-binding domain of ferredoxin-NADP reductase (FNR) module"/>
    <property type="match status" value="1"/>
</dbReference>
<dbReference type="PROSITE" id="PS51384">
    <property type="entry name" value="FAD_FR"/>
    <property type="match status" value="1"/>
</dbReference>
<evidence type="ECO:0000256" key="1">
    <source>
        <dbReference type="ARBA" id="ARBA00001974"/>
    </source>
</evidence>
<reference evidence="10 11" key="1">
    <citation type="submission" date="2023-07" db="EMBL/GenBank/DDBJ databases">
        <title>Sorghum-associated microbial communities from plants grown in Nebraska, USA.</title>
        <authorList>
            <person name="Schachtman D."/>
        </authorList>
    </citation>
    <scope>NUCLEOTIDE SEQUENCE [LARGE SCALE GENOMIC DNA]</scope>
    <source>
        <strain evidence="10 11">BE167</strain>
    </source>
</reference>
<dbReference type="SUPFAM" id="SSF54292">
    <property type="entry name" value="2Fe-2S ferredoxin-like"/>
    <property type="match status" value="1"/>
</dbReference>
<proteinExistence type="predicted"/>
<name>A0ABU1UER2_9MICC</name>
<dbReference type="Pfam" id="PF00111">
    <property type="entry name" value="Fer2"/>
    <property type="match status" value="1"/>
</dbReference>
<dbReference type="Proteomes" id="UP001252243">
    <property type="component" value="Unassembled WGS sequence"/>
</dbReference>
<dbReference type="InterPro" id="IPR006058">
    <property type="entry name" value="2Fe2S_fd_BS"/>
</dbReference>
<protein>
    <submittedName>
        <fullName evidence="10">Vanillate O-demethylase ferredoxin subunit</fullName>
        <ecNumber evidence="10">1.14.13.82</ecNumber>
    </submittedName>
</protein>
<keyword evidence="6" id="KW-0408">Iron</keyword>
<dbReference type="Gene3D" id="3.10.20.30">
    <property type="match status" value="1"/>
</dbReference>
<dbReference type="PANTHER" id="PTHR47354">
    <property type="entry name" value="NADH OXIDOREDUCTASE HCR"/>
    <property type="match status" value="1"/>
</dbReference>
<dbReference type="PROSITE" id="PS51085">
    <property type="entry name" value="2FE2S_FER_2"/>
    <property type="match status" value="1"/>
</dbReference>
<comment type="cofactor">
    <cofactor evidence="1">
        <name>FAD</name>
        <dbReference type="ChEBI" id="CHEBI:57692"/>
    </cofactor>
</comment>
<dbReference type="CDD" id="cd06185">
    <property type="entry name" value="PDR_like"/>
    <property type="match status" value="1"/>
</dbReference>
<dbReference type="InterPro" id="IPR036010">
    <property type="entry name" value="2Fe-2S_ferredoxin-like_sf"/>
</dbReference>
<keyword evidence="11" id="KW-1185">Reference proteome</keyword>
<dbReference type="InterPro" id="IPR017927">
    <property type="entry name" value="FAD-bd_FR_type"/>
</dbReference>